<dbReference type="GeneID" id="755390"/>
<reference evidence="4" key="1">
    <citation type="submission" date="2015-02" db="EMBL/GenBank/DDBJ databases">
        <title>Genome sequencing for Strongylocentrotus purpuratus.</title>
        <authorList>
            <person name="Murali S."/>
            <person name="Liu Y."/>
            <person name="Vee V."/>
            <person name="English A."/>
            <person name="Wang M."/>
            <person name="Skinner E."/>
            <person name="Han Y."/>
            <person name="Muzny D.M."/>
            <person name="Worley K.C."/>
            <person name="Gibbs R.A."/>
        </authorList>
    </citation>
    <scope>NUCLEOTIDE SEQUENCE</scope>
</reference>
<dbReference type="CDD" id="cd15482">
    <property type="entry name" value="Sialidase_non-viral"/>
    <property type="match status" value="1"/>
</dbReference>
<dbReference type="EnsemblMetazoa" id="XM_030987943">
    <property type="protein sequence ID" value="XP_030843803"/>
    <property type="gene ID" value="LOC755390"/>
</dbReference>
<dbReference type="InParanoid" id="A0A7M7NZP4"/>
<feature type="domain" description="Sialidase" evidence="2">
    <location>
        <begin position="103"/>
        <end position="415"/>
    </location>
</feature>
<dbReference type="OMA" id="AWRFGEF"/>
<sequence>MGCYEEIRRIVVWLLHPLIIRFRREEPPVRVEHHDYWCGDVPQEVFGQGDNGYNTFRIPALVHHRGVFLAFCEARRTSFRDWGASMDLVLRRGRLCDIKEGDKEIEWGDIQVVASLPGKRAMNPVPIVDEDMDAIILVFITFPIELSEADLIRGDKYQQNLYVTKSVDEGRTWSEPLDITNLTLGRMDPEPLIYASGPGHGLQLKSGRLIVPGNIHWKEKPQPGATGWLAELKWSILEFFDSFHGSRNCSIVLFSDDGGDTWQVGGKIPPAKDEDGVDIPANECQAAELEEGHVYVNSRTCDPQATRQESYSIDGGISFTMGELSDDLEEPGYFLSRWIPSIKNFGGCQASVMSFEPPDHIPKLERDAERWIIFSNPASRNTRVNMSVRFSRDACQTWSPPLSLNPGPSAYSDLTCYRVKDKVTGKSTMKFACLYECGSLHPYERIAFQTFSLEELTSNARGNQP</sequence>
<dbReference type="FunCoup" id="A0A7M7NZP4">
    <property type="interactions" value="90"/>
</dbReference>
<protein>
    <recommendedName>
        <fullName evidence="2">Sialidase domain-containing protein</fullName>
    </recommendedName>
</protein>
<evidence type="ECO:0000313" key="4">
    <source>
        <dbReference type="Proteomes" id="UP000007110"/>
    </source>
</evidence>
<dbReference type="KEGG" id="spu:755390"/>
<evidence type="ECO:0000313" key="3">
    <source>
        <dbReference type="EnsemblMetazoa" id="XP_030843803"/>
    </source>
</evidence>
<dbReference type="Gene3D" id="2.120.10.10">
    <property type="match status" value="1"/>
</dbReference>
<dbReference type="PANTHER" id="PTHR10628:SF30">
    <property type="entry name" value="EXO-ALPHA-SIALIDASE"/>
    <property type="match status" value="1"/>
</dbReference>
<dbReference type="PANTHER" id="PTHR10628">
    <property type="entry name" value="SIALIDASE"/>
    <property type="match status" value="1"/>
</dbReference>
<reference evidence="3" key="2">
    <citation type="submission" date="2021-01" db="UniProtKB">
        <authorList>
            <consortium name="EnsemblMetazoa"/>
        </authorList>
    </citation>
    <scope>IDENTIFICATION</scope>
</reference>
<dbReference type="Proteomes" id="UP000007110">
    <property type="component" value="Unassembled WGS sequence"/>
</dbReference>
<evidence type="ECO:0000259" key="2">
    <source>
        <dbReference type="Pfam" id="PF13088"/>
    </source>
</evidence>
<organism evidence="3 4">
    <name type="scientific">Strongylocentrotus purpuratus</name>
    <name type="common">Purple sea urchin</name>
    <dbReference type="NCBI Taxonomy" id="7668"/>
    <lineage>
        <taxon>Eukaryota</taxon>
        <taxon>Metazoa</taxon>
        <taxon>Echinodermata</taxon>
        <taxon>Eleutherozoa</taxon>
        <taxon>Echinozoa</taxon>
        <taxon>Echinoidea</taxon>
        <taxon>Euechinoidea</taxon>
        <taxon>Echinacea</taxon>
        <taxon>Camarodonta</taxon>
        <taxon>Echinidea</taxon>
        <taxon>Strongylocentrotidae</taxon>
        <taxon>Strongylocentrotus</taxon>
    </lineage>
</organism>
<dbReference type="OrthoDB" id="2739686at2759"/>
<name>A0A7M7NZP4_STRPU</name>
<dbReference type="Pfam" id="PF13088">
    <property type="entry name" value="BNR_2"/>
    <property type="match status" value="1"/>
</dbReference>
<dbReference type="GO" id="GO:0004308">
    <property type="term" value="F:exo-alpha-sialidase activity"/>
    <property type="evidence" value="ECO:0000318"/>
    <property type="project" value="GO_Central"/>
</dbReference>
<proteinExistence type="inferred from homology"/>
<keyword evidence="4" id="KW-1185">Reference proteome</keyword>
<dbReference type="SUPFAM" id="SSF50939">
    <property type="entry name" value="Sialidases"/>
    <property type="match status" value="1"/>
</dbReference>
<evidence type="ECO:0000256" key="1">
    <source>
        <dbReference type="ARBA" id="ARBA00009348"/>
    </source>
</evidence>
<dbReference type="GO" id="GO:0005764">
    <property type="term" value="C:lysosome"/>
    <property type="evidence" value="ECO:0000318"/>
    <property type="project" value="GO_Central"/>
</dbReference>
<dbReference type="AlphaFoldDB" id="A0A7M7NZP4"/>
<dbReference type="InterPro" id="IPR026856">
    <property type="entry name" value="Sialidase_fam"/>
</dbReference>
<dbReference type="GO" id="GO:0006689">
    <property type="term" value="P:ganglioside catabolic process"/>
    <property type="evidence" value="ECO:0000318"/>
    <property type="project" value="GO_Central"/>
</dbReference>
<dbReference type="GO" id="GO:0009313">
    <property type="term" value="P:oligosaccharide catabolic process"/>
    <property type="evidence" value="ECO:0000318"/>
    <property type="project" value="GO_Central"/>
</dbReference>
<dbReference type="InterPro" id="IPR011040">
    <property type="entry name" value="Sialidase"/>
</dbReference>
<dbReference type="GO" id="GO:0005737">
    <property type="term" value="C:cytoplasm"/>
    <property type="evidence" value="ECO:0000318"/>
    <property type="project" value="GO_Central"/>
</dbReference>
<dbReference type="RefSeq" id="XP_030843803.1">
    <property type="nucleotide sequence ID" value="XM_030987943.1"/>
</dbReference>
<accession>A0A7M7NZP4</accession>
<dbReference type="InterPro" id="IPR036278">
    <property type="entry name" value="Sialidase_sf"/>
</dbReference>
<comment type="similarity">
    <text evidence="1">Belongs to the glycosyl hydrolase 33 family.</text>
</comment>
<dbReference type="GO" id="GO:0016020">
    <property type="term" value="C:membrane"/>
    <property type="evidence" value="ECO:0000318"/>
    <property type="project" value="GO_Central"/>
</dbReference>